<name>A0A3A8NJB2_9BACT</name>
<keyword evidence="2" id="KW-1185">Reference proteome</keyword>
<dbReference type="InterPro" id="IPR044918">
    <property type="entry name" value="DUF3349_helical"/>
</dbReference>
<organism evidence="1 2">
    <name type="scientific">Corallococcus sicarius</name>
    <dbReference type="NCBI Taxonomy" id="2316726"/>
    <lineage>
        <taxon>Bacteria</taxon>
        <taxon>Pseudomonadati</taxon>
        <taxon>Myxococcota</taxon>
        <taxon>Myxococcia</taxon>
        <taxon>Myxococcales</taxon>
        <taxon>Cystobacterineae</taxon>
        <taxon>Myxococcaceae</taxon>
        <taxon>Corallococcus</taxon>
    </lineage>
</organism>
<proteinExistence type="predicted"/>
<dbReference type="RefSeq" id="WP_120626634.1">
    <property type="nucleotide sequence ID" value="NZ_RAWG01000111.1"/>
</dbReference>
<dbReference type="OrthoDB" id="4350726at2"/>
<sequence length="95" mass="10245">MNSPSYLVNTVALINRAFPGGLSEADYLPLLVVLYPHMSNRNLAEVVSHVTRRDYAFVLNDVYAVGGGAELDPSAVAIVRAQLVAVGLDEWSKAD</sequence>
<comment type="caution">
    <text evidence="1">The sequence shown here is derived from an EMBL/GenBank/DDBJ whole genome shotgun (WGS) entry which is preliminary data.</text>
</comment>
<dbReference type="Proteomes" id="UP000273405">
    <property type="component" value="Unassembled WGS sequence"/>
</dbReference>
<dbReference type="AlphaFoldDB" id="A0A3A8NJB2"/>
<dbReference type="Gene3D" id="1.10.150.430">
    <property type="entry name" value="DUF3349, helical bundle"/>
    <property type="match status" value="1"/>
</dbReference>
<protein>
    <submittedName>
        <fullName evidence="1">DUF3349 domain-containing protein</fullName>
    </submittedName>
</protein>
<dbReference type="EMBL" id="RAWG01000111">
    <property type="protein sequence ID" value="RKH41265.1"/>
    <property type="molecule type" value="Genomic_DNA"/>
</dbReference>
<gene>
    <name evidence="1" type="ORF">D7X12_18725</name>
</gene>
<evidence type="ECO:0000313" key="2">
    <source>
        <dbReference type="Proteomes" id="UP000273405"/>
    </source>
</evidence>
<accession>A0A3A8NJB2</accession>
<evidence type="ECO:0000313" key="1">
    <source>
        <dbReference type="EMBL" id="RKH41265.1"/>
    </source>
</evidence>
<reference evidence="2" key="1">
    <citation type="submission" date="2018-09" db="EMBL/GenBank/DDBJ databases">
        <authorList>
            <person name="Livingstone P.G."/>
            <person name="Whitworth D.E."/>
        </authorList>
    </citation>
    <scope>NUCLEOTIDE SEQUENCE [LARGE SCALE GENOMIC DNA]</scope>
    <source>
        <strain evidence="2">CA040B</strain>
    </source>
</reference>